<proteinExistence type="inferred from homology"/>
<feature type="domain" description="HTH lysR-type" evidence="5">
    <location>
        <begin position="11"/>
        <end position="68"/>
    </location>
</feature>
<dbReference type="EMBL" id="CP097463">
    <property type="protein sequence ID" value="WAX55873.1"/>
    <property type="molecule type" value="Genomic_DNA"/>
</dbReference>
<dbReference type="InterPro" id="IPR005119">
    <property type="entry name" value="LysR_subst-bd"/>
</dbReference>
<name>A0ABY7JW20_9ACTN</name>
<keyword evidence="2" id="KW-0805">Transcription regulation</keyword>
<evidence type="ECO:0000256" key="3">
    <source>
        <dbReference type="ARBA" id="ARBA00023125"/>
    </source>
</evidence>
<dbReference type="InterPro" id="IPR050950">
    <property type="entry name" value="HTH-type_LysR_regulators"/>
</dbReference>
<dbReference type="PANTHER" id="PTHR30419:SF8">
    <property type="entry name" value="NITROGEN ASSIMILATION TRANSCRIPTIONAL ACTIVATOR-RELATED"/>
    <property type="match status" value="1"/>
</dbReference>
<evidence type="ECO:0000313" key="6">
    <source>
        <dbReference type="EMBL" id="WAX55873.1"/>
    </source>
</evidence>
<dbReference type="Gene3D" id="3.40.190.290">
    <property type="match status" value="1"/>
</dbReference>
<keyword evidence="7" id="KW-1185">Reference proteome</keyword>
<dbReference type="SUPFAM" id="SSF46785">
    <property type="entry name" value="Winged helix' DNA-binding domain"/>
    <property type="match status" value="1"/>
</dbReference>
<evidence type="ECO:0000256" key="4">
    <source>
        <dbReference type="ARBA" id="ARBA00023163"/>
    </source>
</evidence>
<dbReference type="InterPro" id="IPR036388">
    <property type="entry name" value="WH-like_DNA-bd_sf"/>
</dbReference>
<reference evidence="6" key="1">
    <citation type="submission" date="2022-05" db="EMBL/GenBank/DDBJ databases">
        <title>Jatrophihabitans sp. SB3-54 whole genome sequence.</title>
        <authorList>
            <person name="Suh M.K."/>
            <person name="Eom M.K."/>
            <person name="Kim J.S."/>
            <person name="Kim H.S."/>
            <person name="Do H.E."/>
            <person name="Shin Y.K."/>
            <person name="Lee J.-S."/>
        </authorList>
    </citation>
    <scope>NUCLEOTIDE SEQUENCE</scope>
    <source>
        <strain evidence="6">SB3-54</strain>
    </source>
</reference>
<comment type="similarity">
    <text evidence="1">Belongs to the LysR transcriptional regulatory family.</text>
</comment>
<dbReference type="Pfam" id="PF03466">
    <property type="entry name" value="LysR_substrate"/>
    <property type="match status" value="1"/>
</dbReference>
<evidence type="ECO:0000256" key="2">
    <source>
        <dbReference type="ARBA" id="ARBA00023015"/>
    </source>
</evidence>
<dbReference type="Proteomes" id="UP001164693">
    <property type="component" value="Chromosome"/>
</dbReference>
<keyword evidence="4" id="KW-0804">Transcription</keyword>
<keyword evidence="3" id="KW-0238">DNA-binding</keyword>
<sequence>MDAPRLLDGRLKLRHLRLVDALSEHGSVVGAAAHLRVTQPVLTRALRDLEEILGVSLYDRGPRGITPTLYGSAFTEHARTVLAQLTQAGRHLAELADAGLGTVTVGTHLAGSNLLLPRAIAALKSDRPHLTVVIHEASPEALLADLQAGRVDFVVGRLTGVPAHGTVQRRLYDEPVRLVARRGHPSHRLADPTVADLIDYPWVLPGTETALRRELEQVFLRHDLPLPANRIECTSILTLRNLLVETDMIAALPMLIAQDDARLRPLPISLEPMSHTVGVTGPAERTLSPSAHALLEHLDAVAAGLISPR</sequence>
<evidence type="ECO:0000256" key="1">
    <source>
        <dbReference type="ARBA" id="ARBA00009437"/>
    </source>
</evidence>
<dbReference type="RefSeq" id="WP_269442397.1">
    <property type="nucleotide sequence ID" value="NZ_CP097463.1"/>
</dbReference>
<dbReference type="InterPro" id="IPR000847">
    <property type="entry name" value="LysR_HTH_N"/>
</dbReference>
<dbReference type="InterPro" id="IPR036390">
    <property type="entry name" value="WH_DNA-bd_sf"/>
</dbReference>
<dbReference type="PROSITE" id="PS50931">
    <property type="entry name" value="HTH_LYSR"/>
    <property type="match status" value="1"/>
</dbReference>
<evidence type="ECO:0000259" key="5">
    <source>
        <dbReference type="PROSITE" id="PS50931"/>
    </source>
</evidence>
<accession>A0ABY7JW20</accession>
<dbReference type="PANTHER" id="PTHR30419">
    <property type="entry name" value="HTH-TYPE TRANSCRIPTIONAL REGULATOR YBHD"/>
    <property type="match status" value="1"/>
</dbReference>
<evidence type="ECO:0000313" key="7">
    <source>
        <dbReference type="Proteomes" id="UP001164693"/>
    </source>
</evidence>
<dbReference type="SUPFAM" id="SSF53850">
    <property type="entry name" value="Periplasmic binding protein-like II"/>
    <property type="match status" value="1"/>
</dbReference>
<organism evidence="6 7">
    <name type="scientific">Jatrophihabitans cynanchi</name>
    <dbReference type="NCBI Taxonomy" id="2944128"/>
    <lineage>
        <taxon>Bacteria</taxon>
        <taxon>Bacillati</taxon>
        <taxon>Actinomycetota</taxon>
        <taxon>Actinomycetes</taxon>
        <taxon>Jatrophihabitantales</taxon>
        <taxon>Jatrophihabitantaceae</taxon>
        <taxon>Jatrophihabitans</taxon>
    </lineage>
</organism>
<dbReference type="Gene3D" id="1.10.10.10">
    <property type="entry name" value="Winged helix-like DNA-binding domain superfamily/Winged helix DNA-binding domain"/>
    <property type="match status" value="1"/>
</dbReference>
<dbReference type="Pfam" id="PF00126">
    <property type="entry name" value="HTH_1"/>
    <property type="match status" value="1"/>
</dbReference>
<dbReference type="PRINTS" id="PR00039">
    <property type="entry name" value="HTHLYSR"/>
</dbReference>
<protein>
    <submittedName>
        <fullName evidence="6">LysR substrate-binding domain-containing protein</fullName>
    </submittedName>
</protein>
<gene>
    <name evidence="6" type="ORF">M6B22_15185</name>
</gene>